<dbReference type="RefSeq" id="WP_207395589.1">
    <property type="nucleotide sequence ID" value="NZ_JABRWO010000003.1"/>
</dbReference>
<keyword evidence="1" id="KW-0812">Transmembrane</keyword>
<dbReference type="AlphaFoldDB" id="A0A7V8V380"/>
<dbReference type="EMBL" id="JABRWO010000003">
    <property type="protein sequence ID" value="MBA2114102.1"/>
    <property type="molecule type" value="Genomic_DNA"/>
</dbReference>
<protein>
    <submittedName>
        <fullName evidence="2">Uncharacterized protein</fullName>
    </submittedName>
</protein>
<proteinExistence type="predicted"/>
<keyword evidence="1" id="KW-1133">Transmembrane helix</keyword>
<dbReference type="Proteomes" id="UP000551616">
    <property type="component" value="Unassembled WGS sequence"/>
</dbReference>
<sequence>MPTHPTTNVNDSRYLKLLNYGIVLLLIFPALASAEKREWTMEDDETFVAECIAFDGKLMIWKSNYRDYVVSARFERFSDQDQKYLRNHYSRIFDRNAKYAASHGTKPNSAGLFDPPPVHQLGMSQASGWDQLEYFLPQFRPLTINGVPVIGDIQSMMGRKEYFRVKAKDQIGTLITYFTDRAAFKPLANKFKERGFEGTLHSGDSEQQQETFKTYQVFNSLYEYFHLKSHKEAVAKITTDTRNDFERGTQTAQKIDMYEKHLVQIDTPQKLRLTIVENVDLKTYDFDRQCFPLRHSDRDILVRGASRYSMPMSFVKTNPWKKPETIEVDIARARDISSQLDGKRVVLKYDFILSNFRSAAIDNPQKPGLEPTVTAELSGLSLVHTDDPYATVYRWNVKDLEVSEQ</sequence>
<keyword evidence="3" id="KW-1185">Reference proteome</keyword>
<evidence type="ECO:0000256" key="1">
    <source>
        <dbReference type="SAM" id="Phobius"/>
    </source>
</evidence>
<feature type="transmembrane region" description="Helical" evidence="1">
    <location>
        <begin position="17"/>
        <end position="34"/>
    </location>
</feature>
<name>A0A7V8V380_9BACT</name>
<reference evidence="2 3" key="1">
    <citation type="submission" date="2020-05" db="EMBL/GenBank/DDBJ databases">
        <title>Bremerella alba sp. nov., a novel planctomycete isolated from the surface of the macroalga Fucus spiralis.</title>
        <authorList>
            <person name="Godinho O."/>
            <person name="Botelho R."/>
            <person name="Albuquerque L."/>
            <person name="Wiegand S."/>
            <person name="Da Costa M.S."/>
            <person name="Lobo-Da-Cunha A."/>
            <person name="Jogler C."/>
            <person name="Lage O.M."/>
        </authorList>
    </citation>
    <scope>NUCLEOTIDE SEQUENCE [LARGE SCALE GENOMIC DNA]</scope>
    <source>
        <strain evidence="2 3">FF15</strain>
    </source>
</reference>
<gene>
    <name evidence="2" type="ORF">HOV93_12580</name>
</gene>
<evidence type="ECO:0000313" key="3">
    <source>
        <dbReference type="Proteomes" id="UP000551616"/>
    </source>
</evidence>
<organism evidence="2 3">
    <name type="scientific">Bremerella alba</name>
    <dbReference type="NCBI Taxonomy" id="980252"/>
    <lineage>
        <taxon>Bacteria</taxon>
        <taxon>Pseudomonadati</taxon>
        <taxon>Planctomycetota</taxon>
        <taxon>Planctomycetia</taxon>
        <taxon>Pirellulales</taxon>
        <taxon>Pirellulaceae</taxon>
        <taxon>Bremerella</taxon>
    </lineage>
</organism>
<comment type="caution">
    <text evidence="2">The sequence shown here is derived from an EMBL/GenBank/DDBJ whole genome shotgun (WGS) entry which is preliminary data.</text>
</comment>
<keyword evidence="1" id="KW-0472">Membrane</keyword>
<accession>A0A7V8V380</accession>
<evidence type="ECO:0000313" key="2">
    <source>
        <dbReference type="EMBL" id="MBA2114102.1"/>
    </source>
</evidence>